<reference evidence="2" key="5">
    <citation type="submission" date="2017-01" db="UniProtKB">
        <authorList>
            <consortium name="EnsemblFungi"/>
        </authorList>
    </citation>
    <scope>IDENTIFICATION</scope>
    <source>
        <strain evidence="2">PH-1 / ATCC MYA-4620 / FGSC 9075 / NRRL 31084</strain>
    </source>
</reference>
<evidence type="ECO:0000313" key="3">
    <source>
        <dbReference type="Proteomes" id="UP000070720"/>
    </source>
</evidence>
<protein>
    <submittedName>
        <fullName evidence="1">Chromosome 2, complete genome</fullName>
    </submittedName>
</protein>
<evidence type="ECO:0000313" key="2">
    <source>
        <dbReference type="EnsemblFungi" id="CEF77874"/>
    </source>
</evidence>
<reference evidence="1 3" key="4">
    <citation type="journal article" date="2015" name="BMC Genomics">
        <title>The completed genome sequence of the pathogenic ascomycete fungus Fusarium graminearum.</title>
        <authorList>
            <person name="King R."/>
            <person name="Urban M."/>
            <person name="Hammond-Kosack M.C."/>
            <person name="Hassani-Pak K."/>
            <person name="Hammond-Kosack K.E."/>
        </authorList>
    </citation>
    <scope>NUCLEOTIDE SEQUENCE [LARGE SCALE GENOMIC DNA]</scope>
    <source>
        <strain evidence="3">ATCC MYA-4620 / CBS 123657 / FGSC 9075 / NRRL 31084 / PH-1</strain>
        <strain evidence="1">PH-1</strain>
    </source>
</reference>
<reference evidence="2 3" key="1">
    <citation type="journal article" date="2007" name="Science">
        <title>The Fusarium graminearum genome reveals a link between localized polymorphism and pathogen specialization.</title>
        <authorList>
            <person name="Cuomo C.A."/>
            <person name="Gueldener U."/>
            <person name="Xu J.-R."/>
            <person name="Trail F."/>
            <person name="Turgeon B.G."/>
            <person name="Di Pietro A."/>
            <person name="Walton J.D."/>
            <person name="Ma L.-J."/>
            <person name="Baker S.E."/>
            <person name="Rep M."/>
            <person name="Adam G."/>
            <person name="Antoniw J."/>
            <person name="Baldwin T."/>
            <person name="Calvo S.E."/>
            <person name="Chang Y.-L."/>
            <person name="DeCaprio D."/>
            <person name="Gale L.R."/>
            <person name="Gnerre S."/>
            <person name="Goswami R.S."/>
            <person name="Hammond-Kosack K."/>
            <person name="Harris L.J."/>
            <person name="Hilburn K."/>
            <person name="Kennell J.C."/>
            <person name="Kroken S."/>
            <person name="Magnuson J.K."/>
            <person name="Mannhaupt G."/>
            <person name="Mauceli E.W."/>
            <person name="Mewes H.-W."/>
            <person name="Mitterbauer R."/>
            <person name="Muehlbauer G."/>
            <person name="Muensterkoetter M."/>
            <person name="Nelson D."/>
            <person name="O'Donnell K."/>
            <person name="Ouellet T."/>
            <person name="Qi W."/>
            <person name="Quesneville H."/>
            <person name="Roncero M.I.G."/>
            <person name="Seong K.-Y."/>
            <person name="Tetko I.V."/>
            <person name="Urban M."/>
            <person name="Waalwijk C."/>
            <person name="Ward T.J."/>
            <person name="Yao J."/>
            <person name="Birren B.W."/>
            <person name="Kistler H.C."/>
        </authorList>
    </citation>
    <scope>NUCLEOTIDE SEQUENCE [LARGE SCALE GENOMIC DNA]</scope>
    <source>
        <strain evidence="3">ATCC MYA-4620 / CBS 123657 / FGSC 9075 / NRRL 31084 / PH-1</strain>
        <strain evidence="2">PH-1 / ATCC MYA-4620 / FGSC 9075 / NRRL 31084</strain>
    </source>
</reference>
<dbReference type="VEuPathDB" id="FungiDB:FGRAMPH1_01G12141"/>
<name>A0A0E0S2Z9_GIBZE</name>
<evidence type="ECO:0000313" key="1">
    <source>
        <dbReference type="EMBL" id="CEF77874.1"/>
    </source>
</evidence>
<accession>A0A0E0S2Z9</accession>
<dbReference type="InParanoid" id="A0A0E0S2Z9"/>
<proteinExistence type="predicted"/>
<dbReference type="AlphaFoldDB" id="A0A0E0S2Z9"/>
<reference key="3">
    <citation type="submission" date="2014-02" db="EMBL/GenBank/DDBJ databases">
        <title>A revised Fusarium graminearum genomic reference sequence using whole shotgun re-sequencing.</title>
        <authorList>
            <person name="King R."/>
            <person name="Urban M."/>
            <person name="Hassani-Pak K."/>
            <person name="Hammond-Kosack K."/>
        </authorList>
    </citation>
    <scope>NUCLEOTIDE SEQUENCE</scope>
    <source>
        <strain>PH-1</strain>
    </source>
</reference>
<sequence>MAKAILDQLLRIAESEQDTTAGRVITVSSANPEWYKLLKTQWNIRKEPPSLTDSELGLYTETNKWLDFILHD</sequence>
<keyword evidence="3" id="KW-1185">Reference proteome</keyword>
<gene>
    <name evidence="1" type="ORF">FGRAMPH1_01T12141</name>
</gene>
<reference evidence="2 3" key="2">
    <citation type="journal article" date="2010" name="Nature">
        <title>Comparative genomics reveals mobile pathogenicity chromosomes in Fusarium.</title>
        <authorList>
            <person name="Ma L.J."/>
            <person name="van der Does H.C."/>
            <person name="Borkovich K.A."/>
            <person name="Coleman J.J."/>
            <person name="Daboussi M.J."/>
            <person name="Di Pietro A."/>
            <person name="Dufresne M."/>
            <person name="Freitag M."/>
            <person name="Grabherr M."/>
            <person name="Henrissat B."/>
            <person name="Houterman P.M."/>
            <person name="Kang S."/>
            <person name="Shim W.B."/>
            <person name="Woloshuk C."/>
            <person name="Xie X."/>
            <person name="Xu J.R."/>
            <person name="Antoniw J."/>
            <person name="Baker S.E."/>
            <person name="Bluhm B.H."/>
            <person name="Breakspear A."/>
            <person name="Brown D.W."/>
            <person name="Butchko R.A."/>
            <person name="Chapman S."/>
            <person name="Coulson R."/>
            <person name="Coutinho P.M."/>
            <person name="Danchin E.G."/>
            <person name="Diener A."/>
            <person name="Gale L.R."/>
            <person name="Gardiner D.M."/>
            <person name="Goff S."/>
            <person name="Hammond-Kosack K.E."/>
            <person name="Hilburn K."/>
            <person name="Hua-Van A."/>
            <person name="Jonkers W."/>
            <person name="Kazan K."/>
            <person name="Kodira C.D."/>
            <person name="Koehrsen M."/>
            <person name="Kumar L."/>
            <person name="Lee Y.H."/>
            <person name="Li L."/>
            <person name="Manners J.M."/>
            <person name="Miranda-Saavedra D."/>
            <person name="Mukherjee M."/>
            <person name="Park G."/>
            <person name="Park J."/>
            <person name="Park S.Y."/>
            <person name="Proctor R.H."/>
            <person name="Regev A."/>
            <person name="Ruiz-Roldan M.C."/>
            <person name="Sain D."/>
            <person name="Sakthikumar S."/>
            <person name="Sykes S."/>
            <person name="Schwartz D.C."/>
            <person name="Turgeon B.G."/>
            <person name="Wapinski I."/>
            <person name="Yoder O."/>
            <person name="Young S."/>
            <person name="Zeng Q."/>
            <person name="Zhou S."/>
            <person name="Galagan J."/>
            <person name="Cuomo C.A."/>
            <person name="Kistler H.C."/>
            <person name="Rep M."/>
        </authorList>
    </citation>
    <scope>GENOME REANNOTATION</scope>
    <source>
        <strain evidence="3">ATCC MYA-4620 / CBS 123657 / FGSC 9075 / NRRL 31084 / PH-1</strain>
        <strain evidence="2">PH-1 / ATCC MYA-4620 / FGSC 9075 / NRRL 31084</strain>
    </source>
</reference>
<dbReference type="Proteomes" id="UP000070720">
    <property type="component" value="Chromosome 2"/>
</dbReference>
<dbReference type="EMBL" id="HG970333">
    <property type="protein sequence ID" value="CEF77874.1"/>
    <property type="molecule type" value="Genomic_DNA"/>
</dbReference>
<organism evidence="2">
    <name type="scientific">Gibberella zeae (strain ATCC MYA-4620 / CBS 123657 / FGSC 9075 / NRRL 31084 / PH-1)</name>
    <name type="common">Wheat head blight fungus</name>
    <name type="synonym">Fusarium graminearum</name>
    <dbReference type="NCBI Taxonomy" id="229533"/>
    <lineage>
        <taxon>Eukaryota</taxon>
        <taxon>Fungi</taxon>
        <taxon>Dikarya</taxon>
        <taxon>Ascomycota</taxon>
        <taxon>Pezizomycotina</taxon>
        <taxon>Sordariomycetes</taxon>
        <taxon>Hypocreomycetidae</taxon>
        <taxon>Hypocreales</taxon>
        <taxon>Nectriaceae</taxon>
        <taxon>Fusarium</taxon>
    </lineage>
</organism>
<dbReference type="EnsemblFungi" id="CEF77874">
    <property type="protein sequence ID" value="CEF77874"/>
    <property type="gene ID" value="FGRRES_20167"/>
</dbReference>